<dbReference type="GO" id="GO:0003700">
    <property type="term" value="F:DNA-binding transcription factor activity"/>
    <property type="evidence" value="ECO:0007669"/>
    <property type="project" value="TreeGrafter"/>
</dbReference>
<proteinExistence type="predicted"/>
<evidence type="ECO:0000313" key="5">
    <source>
        <dbReference type="EMBL" id="RFU96104.1"/>
    </source>
</evidence>
<feature type="domain" description="HTH lacI-type" evidence="4">
    <location>
        <begin position="6"/>
        <end position="48"/>
    </location>
</feature>
<dbReference type="SMART" id="SM00354">
    <property type="entry name" value="HTH_LACI"/>
    <property type="match status" value="1"/>
</dbReference>
<evidence type="ECO:0000256" key="2">
    <source>
        <dbReference type="ARBA" id="ARBA00023125"/>
    </source>
</evidence>
<reference evidence="5 6" key="2">
    <citation type="submission" date="2018-09" db="EMBL/GenBank/DDBJ databases">
        <title>Genome of Sphaerochaeta halotolerans strain 4-11.</title>
        <authorList>
            <person name="Nazina T.N."/>
            <person name="Sokolova D.S."/>
        </authorList>
    </citation>
    <scope>NUCLEOTIDE SEQUENCE [LARGE SCALE GENOMIC DNA]</scope>
    <source>
        <strain evidence="5 6">4-11</strain>
    </source>
</reference>
<dbReference type="CDD" id="cd06267">
    <property type="entry name" value="PBP1_LacI_sugar_binding-like"/>
    <property type="match status" value="1"/>
</dbReference>
<dbReference type="PANTHER" id="PTHR30146">
    <property type="entry name" value="LACI-RELATED TRANSCRIPTIONAL REPRESSOR"/>
    <property type="match status" value="1"/>
</dbReference>
<keyword evidence="3" id="KW-0804">Transcription</keyword>
<accession>A0A372MK43</accession>
<dbReference type="GO" id="GO:0000976">
    <property type="term" value="F:transcription cis-regulatory region binding"/>
    <property type="evidence" value="ECO:0007669"/>
    <property type="project" value="TreeGrafter"/>
</dbReference>
<dbReference type="Proteomes" id="UP000264002">
    <property type="component" value="Unassembled WGS sequence"/>
</dbReference>
<keyword evidence="2" id="KW-0238">DNA-binding</keyword>
<dbReference type="SUPFAM" id="SSF47413">
    <property type="entry name" value="lambda repressor-like DNA-binding domains"/>
    <property type="match status" value="1"/>
</dbReference>
<dbReference type="InterPro" id="IPR025997">
    <property type="entry name" value="SBP_2_dom"/>
</dbReference>
<evidence type="ECO:0000259" key="4">
    <source>
        <dbReference type="PROSITE" id="PS50932"/>
    </source>
</evidence>
<dbReference type="EMBL" id="QUWK01000001">
    <property type="protein sequence ID" value="RFU96104.1"/>
    <property type="molecule type" value="Genomic_DNA"/>
</dbReference>
<dbReference type="PANTHER" id="PTHR30146:SF109">
    <property type="entry name" value="HTH-TYPE TRANSCRIPTIONAL REGULATOR GALS"/>
    <property type="match status" value="1"/>
</dbReference>
<keyword evidence="1" id="KW-0805">Transcription regulation</keyword>
<protein>
    <submittedName>
        <fullName evidence="5">LacI family transcriptional regulator</fullName>
    </submittedName>
</protein>
<dbReference type="Gene3D" id="1.10.260.40">
    <property type="entry name" value="lambda repressor-like DNA-binding domains"/>
    <property type="match status" value="1"/>
</dbReference>
<dbReference type="CDD" id="cd01392">
    <property type="entry name" value="HTH_LacI"/>
    <property type="match status" value="1"/>
</dbReference>
<evidence type="ECO:0000256" key="3">
    <source>
        <dbReference type="ARBA" id="ARBA00023163"/>
    </source>
</evidence>
<gene>
    <name evidence="5" type="ORF">DYP60_00590</name>
</gene>
<keyword evidence="6" id="KW-1185">Reference proteome</keyword>
<dbReference type="Pfam" id="PF00356">
    <property type="entry name" value="LacI"/>
    <property type="match status" value="1"/>
</dbReference>
<evidence type="ECO:0000256" key="1">
    <source>
        <dbReference type="ARBA" id="ARBA00023015"/>
    </source>
</evidence>
<dbReference type="PROSITE" id="PS50932">
    <property type="entry name" value="HTH_LACI_2"/>
    <property type="match status" value="1"/>
</dbReference>
<evidence type="ECO:0000313" key="6">
    <source>
        <dbReference type="Proteomes" id="UP000264002"/>
    </source>
</evidence>
<organism evidence="5 6">
    <name type="scientific">Sphaerochaeta halotolerans</name>
    <dbReference type="NCBI Taxonomy" id="2293840"/>
    <lineage>
        <taxon>Bacteria</taxon>
        <taxon>Pseudomonadati</taxon>
        <taxon>Spirochaetota</taxon>
        <taxon>Spirochaetia</taxon>
        <taxon>Spirochaetales</taxon>
        <taxon>Sphaerochaetaceae</taxon>
        <taxon>Sphaerochaeta</taxon>
    </lineage>
</organism>
<reference evidence="6" key="1">
    <citation type="submission" date="2018-08" db="EMBL/GenBank/DDBJ databases">
        <authorList>
            <person name="Grouzdev D.S."/>
            <person name="Krutkina M.S."/>
        </authorList>
    </citation>
    <scope>NUCLEOTIDE SEQUENCE [LARGE SCALE GENOMIC DNA]</scope>
    <source>
        <strain evidence="6">4-11</strain>
    </source>
</reference>
<dbReference type="AlphaFoldDB" id="A0A372MK43"/>
<dbReference type="InterPro" id="IPR010982">
    <property type="entry name" value="Lambda_DNA-bd_dom_sf"/>
</dbReference>
<dbReference type="InterPro" id="IPR000843">
    <property type="entry name" value="HTH_LacI"/>
</dbReference>
<sequence>MHVLKITLKEIAEKADVSISLVSKILNDKEVSVSSEKRERIIQLAKELRDDKSSISSIVHSKTNSSLIALIQPNLKFDFLADLTEQIELRANQRGFNVLILNSHEDIIKEREFLELSEKSFIKGIIVNVCDNNANIDFFKHLDKKGKPFVFVDRYIPDHDFNFVTTNNFTGAYNLTKQLIEEGNKNILFVFHGKSLFTTGQLDRFAGYQKAMLECGLVSQKEYLYSDRPISKQPINSDFSCLKKIDAVFLATSWDLLFFLKILDQHGNHIEKKIDIATFDKFSFNYPAALETDLINKHINSILIMEQNPAEIAIKAVDHLINQIVNRNNHTIKSFLETSKVVLKSPFIEVNS</sequence>
<dbReference type="InterPro" id="IPR028082">
    <property type="entry name" value="Peripla_BP_I"/>
</dbReference>
<name>A0A372MK43_9SPIR</name>
<dbReference type="Pfam" id="PF13407">
    <property type="entry name" value="Peripla_BP_4"/>
    <property type="match status" value="1"/>
</dbReference>
<dbReference type="Gene3D" id="3.40.50.2300">
    <property type="match status" value="2"/>
</dbReference>
<comment type="caution">
    <text evidence="5">The sequence shown here is derived from an EMBL/GenBank/DDBJ whole genome shotgun (WGS) entry which is preliminary data.</text>
</comment>
<dbReference type="SUPFAM" id="SSF53822">
    <property type="entry name" value="Periplasmic binding protein-like I"/>
    <property type="match status" value="1"/>
</dbReference>